<evidence type="ECO:0000313" key="1">
    <source>
        <dbReference type="Proteomes" id="UP000095286"/>
    </source>
</evidence>
<sequence length="419" mass="46365">MNRTIVGVLFFLSAFSKLTIGSFDAIENGVIGTPVVVCSTDNFLIEFQTQKQFEGHVYVKGHYTNPKCKTNATLLKSTNLTVNFSDCNVRRQRSVNPKGILISATTIISFHPMFVTKTDRSYNVQCFYTESDQNVSAKFDVNMSSEQQKKILILVGGDRKDMENGTMEHPAVNLTDEAFEGELSPSDLTTELITKSVPLPTCTYKVLAGDANGEVVKLAKVGQQVYHQWSCTSESSIYCATIHTCVVRDEGGTEGLLLDENGCAIDKYLLNNLEYTNDLTGGQVSHVFKFADQPSVHFQCQIRLTLKENETCKRTSDSCTSPIRGKRSVGERYSNSRIASGNNIDVFSQSMTVLEFDNTPKEDFNREVGKLVSINDNYSGAVCLSLPFAMILGISLVVIVFTILAIIAITCIKLNRSKY</sequence>
<evidence type="ECO:0000313" key="2">
    <source>
        <dbReference type="WBParaSite" id="RSKR_0000779500.1"/>
    </source>
</evidence>
<organism evidence="1 2">
    <name type="scientific">Rhabditophanes sp. KR3021</name>
    <dbReference type="NCBI Taxonomy" id="114890"/>
    <lineage>
        <taxon>Eukaryota</taxon>
        <taxon>Metazoa</taxon>
        <taxon>Ecdysozoa</taxon>
        <taxon>Nematoda</taxon>
        <taxon>Chromadorea</taxon>
        <taxon>Rhabditida</taxon>
        <taxon>Tylenchina</taxon>
        <taxon>Panagrolaimomorpha</taxon>
        <taxon>Strongyloidoidea</taxon>
        <taxon>Alloionematidae</taxon>
        <taxon>Rhabditophanes</taxon>
    </lineage>
</organism>
<protein>
    <submittedName>
        <fullName evidence="2">ZP domain-containing protein</fullName>
    </submittedName>
</protein>
<reference evidence="2" key="1">
    <citation type="submission" date="2016-11" db="UniProtKB">
        <authorList>
            <consortium name="WormBaseParasite"/>
        </authorList>
    </citation>
    <scope>IDENTIFICATION</scope>
    <source>
        <strain evidence="2">KR3021</strain>
    </source>
</reference>
<accession>A0AC35U541</accession>
<proteinExistence type="predicted"/>
<dbReference type="Proteomes" id="UP000095286">
    <property type="component" value="Unplaced"/>
</dbReference>
<dbReference type="WBParaSite" id="RSKR_0000779500.1">
    <property type="protein sequence ID" value="RSKR_0000779500.1"/>
    <property type="gene ID" value="RSKR_0000779500"/>
</dbReference>
<name>A0AC35U541_9BILA</name>